<organism evidence="1">
    <name type="scientific">Lygus hesperus</name>
    <name type="common">Western plant bug</name>
    <dbReference type="NCBI Taxonomy" id="30085"/>
    <lineage>
        <taxon>Eukaryota</taxon>
        <taxon>Metazoa</taxon>
        <taxon>Ecdysozoa</taxon>
        <taxon>Arthropoda</taxon>
        <taxon>Hexapoda</taxon>
        <taxon>Insecta</taxon>
        <taxon>Pterygota</taxon>
        <taxon>Neoptera</taxon>
        <taxon>Paraneoptera</taxon>
        <taxon>Hemiptera</taxon>
        <taxon>Heteroptera</taxon>
        <taxon>Panheteroptera</taxon>
        <taxon>Cimicomorpha</taxon>
        <taxon>Miridae</taxon>
        <taxon>Mirini</taxon>
        <taxon>Lygus</taxon>
    </lineage>
</organism>
<reference evidence="1" key="1">
    <citation type="journal article" date="2014" name="PLoS ONE">
        <title>Transcriptome-Based Identification of ABC Transporters in the Western Tarnished Plant Bug Lygus hesperus.</title>
        <authorList>
            <person name="Hull J.J."/>
            <person name="Chaney K."/>
            <person name="Geib S.M."/>
            <person name="Fabrick J.A."/>
            <person name="Brent C.S."/>
            <person name="Walsh D."/>
            <person name="Lavine L.C."/>
        </authorList>
    </citation>
    <scope>NUCLEOTIDE SEQUENCE</scope>
</reference>
<evidence type="ECO:0000313" key="1">
    <source>
        <dbReference type="EMBL" id="JAG20819.1"/>
    </source>
</evidence>
<gene>
    <name evidence="1" type="primary">hoc</name>
    <name evidence="1" type="ORF">CM83_103324</name>
</gene>
<dbReference type="AlphaFoldDB" id="A0A0A9XLH0"/>
<reference evidence="1" key="2">
    <citation type="submission" date="2014-07" db="EMBL/GenBank/DDBJ databases">
        <authorList>
            <person name="Hull J."/>
        </authorList>
    </citation>
    <scope>NUCLEOTIDE SEQUENCE</scope>
</reference>
<dbReference type="EMBL" id="GBHO01022785">
    <property type="protein sequence ID" value="JAG20819.1"/>
    <property type="molecule type" value="Transcribed_RNA"/>
</dbReference>
<protein>
    <submittedName>
        <fullName evidence="1">Highly immunogenic outer capsid protein</fullName>
    </submittedName>
</protein>
<sequence>MGLTTPAYWSVIDVHTACKYNPVTTCGGGGVCSAVWATNPQGAFPTIHRLPNKHHCGFTVGYNRYSCNSDRSYKHETCAPDETVQECTTLYALQFCGKLCYCNHCDP</sequence>
<name>A0A0A9XLH0_LYGHE</name>
<accession>A0A0A9XLH0</accession>
<feature type="non-terminal residue" evidence="1">
    <location>
        <position position="107"/>
    </location>
</feature>
<proteinExistence type="predicted"/>